<dbReference type="InterPro" id="IPR049725">
    <property type="entry name" value="STM3845-like"/>
</dbReference>
<evidence type="ECO:0000313" key="3">
    <source>
        <dbReference type="Proteomes" id="UP000198525"/>
    </source>
</evidence>
<dbReference type="Proteomes" id="UP000198525">
    <property type="component" value="Unassembled WGS sequence"/>
</dbReference>
<dbReference type="RefSeq" id="WP_143005109.1">
    <property type="nucleotide sequence ID" value="NZ_FNES01000010.1"/>
</dbReference>
<dbReference type="AlphaFoldDB" id="A0A1G8YLC1"/>
<dbReference type="EMBL" id="FNES01000010">
    <property type="protein sequence ID" value="SDK03483.1"/>
    <property type="molecule type" value="Genomic_DNA"/>
</dbReference>
<accession>A0A1G8YLC1</accession>
<dbReference type="InterPro" id="IPR018247">
    <property type="entry name" value="EF_Hand_1_Ca_BS"/>
</dbReference>
<protein>
    <recommendedName>
        <fullName evidence="1">EF-hand domain-containing protein</fullName>
    </recommendedName>
</protein>
<dbReference type="PROSITE" id="PS50222">
    <property type="entry name" value="EF_HAND_2"/>
    <property type="match status" value="1"/>
</dbReference>
<dbReference type="GO" id="GO:0005509">
    <property type="term" value="F:calcium ion binding"/>
    <property type="evidence" value="ECO:0007669"/>
    <property type="project" value="InterPro"/>
</dbReference>
<dbReference type="InterPro" id="IPR002048">
    <property type="entry name" value="EF_hand_dom"/>
</dbReference>
<evidence type="ECO:0000259" key="1">
    <source>
        <dbReference type="PROSITE" id="PS50222"/>
    </source>
</evidence>
<feature type="domain" description="EF-hand" evidence="1">
    <location>
        <begin position="68"/>
        <end position="103"/>
    </location>
</feature>
<name>A0A1G8YLC1_9GAMM</name>
<dbReference type="PROSITE" id="PS00018">
    <property type="entry name" value="EF_HAND_1"/>
    <property type="match status" value="1"/>
</dbReference>
<sequence>MYTTESTYSRAITPLINSIKRSRVVALKGTPRLFFLCGANKSEGQISYRRKQVKEFLEQQVFNSHVIIAESFFQDYIKNKDRNGTGKINSLDFEHVLSDISEKIIIIMESESAICELGAFSHANLRNKLVVINNSEYEKSESFINTGPIKAIKDSSGHDKVIWYKMAEMGGTGQDAIAHIFPSLSRVLDHTKSVSEIIHYEELDPADNISTKTVLFVHDLIYLMNEVTYKNLVYLIKDIFGSKDFSKLTDIIAILVSLGYIEYPHTYGLMKSCRESAFFRYTDSDERVKSGLFLNMIRKRARG</sequence>
<keyword evidence="3" id="KW-1185">Reference proteome</keyword>
<organism evidence="2 3">
    <name type="scientific">Billgrantia gudaonensis</name>
    <dbReference type="NCBI Taxonomy" id="376427"/>
    <lineage>
        <taxon>Bacteria</taxon>
        <taxon>Pseudomonadati</taxon>
        <taxon>Pseudomonadota</taxon>
        <taxon>Gammaproteobacteria</taxon>
        <taxon>Oceanospirillales</taxon>
        <taxon>Halomonadaceae</taxon>
        <taxon>Billgrantia</taxon>
    </lineage>
</organism>
<gene>
    <name evidence="2" type="ORF">SAMN04487954_110139</name>
</gene>
<evidence type="ECO:0000313" key="2">
    <source>
        <dbReference type="EMBL" id="SDK03483.1"/>
    </source>
</evidence>
<dbReference type="OrthoDB" id="9150619at2"/>
<proteinExistence type="predicted"/>
<reference evidence="2 3" key="1">
    <citation type="submission" date="2016-10" db="EMBL/GenBank/DDBJ databases">
        <authorList>
            <person name="de Groot N.N."/>
        </authorList>
    </citation>
    <scope>NUCLEOTIDE SEQUENCE [LARGE SCALE GENOMIC DNA]</scope>
    <source>
        <strain evidence="2 3">CGMCC 1.6133</strain>
    </source>
</reference>
<dbReference type="NCBIfam" id="NF038232">
    <property type="entry name" value="STM3845_fam"/>
    <property type="match status" value="1"/>
</dbReference>